<dbReference type="CDD" id="cd07033">
    <property type="entry name" value="TPP_PYR_DXS_TK_like"/>
    <property type="match status" value="1"/>
</dbReference>
<comment type="pathway">
    <text evidence="1 11">Metabolic intermediate biosynthesis; 1-deoxy-D-xylulose 5-phosphate biosynthesis; 1-deoxy-D-xylulose 5-phosphate from D-glyceraldehyde 3-phosphate and pyruvate: step 1/1.</text>
</comment>
<organism evidence="13">
    <name type="scientific">Symploca sp. SIO1C4</name>
    <dbReference type="NCBI Taxonomy" id="2607765"/>
    <lineage>
        <taxon>Bacteria</taxon>
        <taxon>Bacillati</taxon>
        <taxon>Cyanobacteriota</taxon>
        <taxon>Cyanophyceae</taxon>
        <taxon>Coleofasciculales</taxon>
        <taxon>Coleofasciculaceae</taxon>
        <taxon>Symploca</taxon>
    </lineage>
</organism>
<feature type="binding site" evidence="11">
    <location>
        <position position="174"/>
    </location>
    <ligand>
        <name>thiamine diphosphate</name>
        <dbReference type="ChEBI" id="CHEBI:58937"/>
    </ligand>
</feature>
<keyword evidence="6 11" id="KW-0460">Magnesium</keyword>
<keyword evidence="9 11" id="KW-0414">Isoprene biosynthesis</keyword>
<keyword evidence="5 11" id="KW-0479">Metal-binding</keyword>
<dbReference type="Pfam" id="PF02779">
    <property type="entry name" value="Transket_pyr"/>
    <property type="match status" value="1"/>
</dbReference>
<evidence type="ECO:0000256" key="1">
    <source>
        <dbReference type="ARBA" id="ARBA00004980"/>
    </source>
</evidence>
<dbReference type="FunFam" id="3.40.50.920:FF:000002">
    <property type="entry name" value="1-deoxy-D-xylulose-5-phosphate synthase"/>
    <property type="match status" value="1"/>
</dbReference>
<keyword evidence="7 11" id="KW-0784">Thiamine biosynthesis</keyword>
<dbReference type="PROSITE" id="PS00801">
    <property type="entry name" value="TRANSKETOLASE_1"/>
    <property type="match status" value="1"/>
</dbReference>
<dbReference type="Pfam" id="PF02780">
    <property type="entry name" value="Transketolase_C"/>
    <property type="match status" value="1"/>
</dbReference>
<feature type="binding site" evidence="11">
    <location>
        <position position="72"/>
    </location>
    <ligand>
        <name>thiamine diphosphate</name>
        <dbReference type="ChEBI" id="CHEBI:58937"/>
    </ligand>
</feature>
<protein>
    <recommendedName>
        <fullName evidence="11">1-deoxy-D-xylulose-5-phosphate synthase</fullName>
        <ecNumber evidence="11">2.2.1.7</ecNumber>
    </recommendedName>
    <alternativeName>
        <fullName evidence="11">1-deoxyxylulose-5-phosphate synthase</fullName>
        <shortName evidence="11">DXP synthase</shortName>
        <shortName evidence="11">DXPS</shortName>
    </alternativeName>
</protein>
<name>A0A6B3NL36_9CYAN</name>
<dbReference type="InterPro" id="IPR020826">
    <property type="entry name" value="Transketolase_BS"/>
</dbReference>
<evidence type="ECO:0000256" key="8">
    <source>
        <dbReference type="ARBA" id="ARBA00023052"/>
    </source>
</evidence>
<dbReference type="PROSITE" id="PS00802">
    <property type="entry name" value="TRANSKETOLASE_2"/>
    <property type="match status" value="1"/>
</dbReference>
<comment type="similarity">
    <text evidence="2 11">Belongs to the transketolase family. DXPS subfamily.</text>
</comment>
<feature type="binding site" evidence="11">
    <location>
        <position position="287"/>
    </location>
    <ligand>
        <name>thiamine diphosphate</name>
        <dbReference type="ChEBI" id="CHEBI:58937"/>
    </ligand>
</feature>
<sequence>MHVSEITHPNQLHGLSIRQLEQIARQIREKHLQTVAATGGHLGPGLGVVELTLALYQTLDLDRDKVTWDVGHQAYPHKMITGRYERFNTLRQKDGVAGYLKRCENKFDHFGAGHASTSISSALGMALARDLKGENFKVAAVIGDGALTGGMALEAINHAGHLPKTRLLVVLNDNEMSISPNVGAISRSLNKVRLSAPVQFLADNLEEQFKQLPFFGDSLSPELQRVKEGMKRLAVPKVGAVLEELGFTYMGPVDGHNLEDLISTFKAAHQQEGPVLVHVVTTKGKGYAIAEQDRVGYHAQSPFNLATGKANPSSKPKPPGYSKVFAHTLVKLAENNPKIIGITAAMATGTGLTKLQEKLPKQYIDVGIAEQHAVTLAAGLACEGMRPVAAIYSTFLQRAYDQIIHDVCIQKLPVFFCLDRAGIVGADGPTHQGMYDIAYLRCIPNMVVMAPKDEAELQRMVVTGVNYTEGAIAMRYPRGNGYGVPLMEEGWEALPIGKGEILRNGDDVLLLGYGSMVYPAMQTAEILNEHGIEATVVNARFVKPLDTELILPLAERIGKVVTLEEGCLMGGFGSAVLEALQDSNILVPVKRLGVPDKLVDHAKPDESKADLGLTSPQIAEQILAAFFSKQPSVVS</sequence>
<dbReference type="GO" id="GO:0030976">
    <property type="term" value="F:thiamine pyrophosphate binding"/>
    <property type="evidence" value="ECO:0007669"/>
    <property type="project" value="UniProtKB-UniRule"/>
</dbReference>
<dbReference type="FunFam" id="3.40.50.970:FF:000005">
    <property type="entry name" value="1-deoxy-D-xylulose-5-phosphate synthase"/>
    <property type="match status" value="1"/>
</dbReference>
<dbReference type="SUPFAM" id="SSF52518">
    <property type="entry name" value="Thiamin diphosphate-binding fold (THDP-binding)"/>
    <property type="match status" value="2"/>
</dbReference>
<keyword evidence="4 11" id="KW-0808">Transferase</keyword>
<evidence type="ECO:0000256" key="11">
    <source>
        <dbReference type="HAMAP-Rule" id="MF_00315"/>
    </source>
</evidence>
<dbReference type="UniPathway" id="UPA00064">
    <property type="reaction ID" value="UER00091"/>
</dbReference>
<dbReference type="GO" id="GO:0005829">
    <property type="term" value="C:cytosol"/>
    <property type="evidence" value="ECO:0007669"/>
    <property type="project" value="TreeGrafter"/>
</dbReference>
<comment type="function">
    <text evidence="10 11">Catalyzes the acyloin condensation reaction between C atoms 2 and 3 of pyruvate and glyceraldehyde 3-phosphate to yield 1-deoxy-D-xylulose-5-phosphate (DXP).</text>
</comment>
<comment type="cofactor">
    <cofactor evidence="11">
        <name>thiamine diphosphate</name>
        <dbReference type="ChEBI" id="CHEBI:58937"/>
    </cofactor>
    <text evidence="11">Binds 1 thiamine pyrophosphate per subunit.</text>
</comment>
<accession>A0A6B3NL36</accession>
<feature type="binding site" evidence="11">
    <location>
        <begin position="145"/>
        <end position="146"/>
    </location>
    <ligand>
        <name>thiamine diphosphate</name>
        <dbReference type="ChEBI" id="CHEBI:58937"/>
    </ligand>
</feature>
<feature type="binding site" evidence="11">
    <location>
        <position position="370"/>
    </location>
    <ligand>
        <name>thiamine diphosphate</name>
        <dbReference type="ChEBI" id="CHEBI:58937"/>
    </ligand>
</feature>
<dbReference type="PANTHER" id="PTHR43322">
    <property type="entry name" value="1-D-DEOXYXYLULOSE 5-PHOSPHATE SYNTHASE-RELATED"/>
    <property type="match status" value="1"/>
</dbReference>
<dbReference type="InterPro" id="IPR005475">
    <property type="entry name" value="Transketolase-like_Pyr-bd"/>
</dbReference>
<evidence type="ECO:0000256" key="9">
    <source>
        <dbReference type="ARBA" id="ARBA00023229"/>
    </source>
</evidence>
<reference evidence="13" key="1">
    <citation type="submission" date="2019-11" db="EMBL/GenBank/DDBJ databases">
        <title>Genomic insights into an expanded diversity of filamentous marine cyanobacteria reveals the extraordinary biosynthetic potential of Moorea and Okeania.</title>
        <authorList>
            <person name="Ferreira Leao T."/>
            <person name="Wang M."/>
            <person name="Moss N."/>
            <person name="Da Silva R."/>
            <person name="Sanders J."/>
            <person name="Nurk S."/>
            <person name="Gurevich A."/>
            <person name="Humphrey G."/>
            <person name="Reher R."/>
            <person name="Zhu Q."/>
            <person name="Belda-Ferre P."/>
            <person name="Glukhov E."/>
            <person name="Rex R."/>
            <person name="Dorrestein P.C."/>
            <person name="Knight R."/>
            <person name="Pevzner P."/>
            <person name="Gerwick W.H."/>
            <person name="Gerwick L."/>
        </authorList>
    </citation>
    <scope>NUCLEOTIDE SEQUENCE</scope>
    <source>
        <strain evidence="13">SIO1C4</strain>
    </source>
</reference>
<comment type="catalytic activity">
    <reaction evidence="11">
        <text>D-glyceraldehyde 3-phosphate + pyruvate + H(+) = 1-deoxy-D-xylulose 5-phosphate + CO2</text>
        <dbReference type="Rhea" id="RHEA:12605"/>
        <dbReference type="ChEBI" id="CHEBI:15361"/>
        <dbReference type="ChEBI" id="CHEBI:15378"/>
        <dbReference type="ChEBI" id="CHEBI:16526"/>
        <dbReference type="ChEBI" id="CHEBI:57792"/>
        <dbReference type="ChEBI" id="CHEBI:59776"/>
        <dbReference type="EC" id="2.2.1.7"/>
    </reaction>
</comment>
<gene>
    <name evidence="11" type="primary">dxs</name>
    <name evidence="13" type="ORF">F6J89_22520</name>
</gene>
<dbReference type="HAMAP" id="MF_00315">
    <property type="entry name" value="DXP_synth"/>
    <property type="match status" value="1"/>
</dbReference>
<dbReference type="InterPro" id="IPR009014">
    <property type="entry name" value="Transketo_C/PFOR_II"/>
</dbReference>
<dbReference type="GO" id="GO:0009228">
    <property type="term" value="P:thiamine biosynthetic process"/>
    <property type="evidence" value="ECO:0007669"/>
    <property type="project" value="UniProtKB-UniRule"/>
</dbReference>
<evidence type="ECO:0000256" key="3">
    <source>
        <dbReference type="ARBA" id="ARBA00011738"/>
    </source>
</evidence>
<feature type="domain" description="Transketolase-like pyrimidine-binding" evidence="12">
    <location>
        <begin position="319"/>
        <end position="484"/>
    </location>
</feature>
<dbReference type="Gene3D" id="3.40.50.970">
    <property type="match status" value="2"/>
</dbReference>
<evidence type="ECO:0000256" key="10">
    <source>
        <dbReference type="ARBA" id="ARBA00055605"/>
    </source>
</evidence>
<proteinExistence type="inferred from homology"/>
<comment type="caution">
    <text evidence="13">The sequence shown here is derived from an EMBL/GenBank/DDBJ whole genome shotgun (WGS) entry which is preliminary data.</text>
</comment>
<keyword evidence="8 11" id="KW-0786">Thiamine pyrophosphate</keyword>
<dbReference type="PANTHER" id="PTHR43322:SF5">
    <property type="entry name" value="1-DEOXY-D-XYLULOSE-5-PHOSPHATE SYNTHASE, CHLOROPLASTIC"/>
    <property type="match status" value="1"/>
</dbReference>
<dbReference type="EC" id="2.2.1.7" evidence="11"/>
<evidence type="ECO:0000256" key="6">
    <source>
        <dbReference type="ARBA" id="ARBA00022842"/>
    </source>
</evidence>
<evidence type="ECO:0000256" key="4">
    <source>
        <dbReference type="ARBA" id="ARBA00022679"/>
    </source>
</evidence>
<dbReference type="GO" id="GO:0008661">
    <property type="term" value="F:1-deoxy-D-xylulose-5-phosphate synthase activity"/>
    <property type="evidence" value="ECO:0007669"/>
    <property type="project" value="UniProtKB-UniRule"/>
</dbReference>
<comment type="cofactor">
    <cofactor evidence="11">
        <name>Mg(2+)</name>
        <dbReference type="ChEBI" id="CHEBI:18420"/>
    </cofactor>
    <text evidence="11">Binds 1 Mg(2+) ion per subunit.</text>
</comment>
<evidence type="ECO:0000259" key="12">
    <source>
        <dbReference type="SMART" id="SM00861"/>
    </source>
</evidence>
<evidence type="ECO:0000256" key="2">
    <source>
        <dbReference type="ARBA" id="ARBA00011081"/>
    </source>
</evidence>
<dbReference type="InterPro" id="IPR005477">
    <property type="entry name" value="Dxylulose-5-P_synthase"/>
</dbReference>
<feature type="binding site" evidence="11">
    <location>
        <begin position="113"/>
        <end position="115"/>
    </location>
    <ligand>
        <name>thiamine diphosphate</name>
        <dbReference type="ChEBI" id="CHEBI:58937"/>
    </ligand>
</feature>
<dbReference type="InterPro" id="IPR049557">
    <property type="entry name" value="Transketolase_CS"/>
</dbReference>
<comment type="subunit">
    <text evidence="3 11">Homodimer.</text>
</comment>
<evidence type="ECO:0000256" key="5">
    <source>
        <dbReference type="ARBA" id="ARBA00022723"/>
    </source>
</evidence>
<evidence type="ECO:0000256" key="7">
    <source>
        <dbReference type="ARBA" id="ARBA00022977"/>
    </source>
</evidence>
<feature type="binding site" evidence="11">
    <location>
        <position position="174"/>
    </location>
    <ligand>
        <name>Mg(2+)</name>
        <dbReference type="ChEBI" id="CHEBI:18420"/>
    </ligand>
</feature>
<evidence type="ECO:0000313" key="13">
    <source>
        <dbReference type="EMBL" id="NER30321.1"/>
    </source>
</evidence>
<dbReference type="Gene3D" id="3.40.50.920">
    <property type="match status" value="1"/>
</dbReference>
<dbReference type="SMART" id="SM00861">
    <property type="entry name" value="Transket_pyr"/>
    <property type="match status" value="1"/>
</dbReference>
<dbReference type="AlphaFoldDB" id="A0A6B3NL36"/>
<dbReference type="GO" id="GO:0016114">
    <property type="term" value="P:terpenoid biosynthetic process"/>
    <property type="evidence" value="ECO:0007669"/>
    <property type="project" value="UniProtKB-UniRule"/>
</dbReference>
<dbReference type="GO" id="GO:0019288">
    <property type="term" value="P:isopentenyl diphosphate biosynthetic process, methylerythritol 4-phosphate pathway"/>
    <property type="evidence" value="ECO:0007669"/>
    <property type="project" value="TreeGrafter"/>
</dbReference>
<dbReference type="InterPro" id="IPR033248">
    <property type="entry name" value="Transketolase_C"/>
</dbReference>
<dbReference type="Pfam" id="PF13292">
    <property type="entry name" value="DXP_synthase_N"/>
    <property type="match status" value="1"/>
</dbReference>
<dbReference type="InterPro" id="IPR029061">
    <property type="entry name" value="THDP-binding"/>
</dbReference>
<dbReference type="NCBIfam" id="NF003933">
    <property type="entry name" value="PRK05444.2-2"/>
    <property type="match status" value="1"/>
</dbReference>
<dbReference type="GO" id="GO:0000287">
    <property type="term" value="F:magnesium ion binding"/>
    <property type="evidence" value="ECO:0007669"/>
    <property type="project" value="UniProtKB-UniRule"/>
</dbReference>
<feature type="binding site" evidence="11">
    <location>
        <position position="144"/>
    </location>
    <ligand>
        <name>Mg(2+)</name>
        <dbReference type="ChEBI" id="CHEBI:18420"/>
    </ligand>
</feature>
<dbReference type="EMBL" id="JAAHFQ010000529">
    <property type="protein sequence ID" value="NER30321.1"/>
    <property type="molecule type" value="Genomic_DNA"/>
</dbReference>
<dbReference type="CDD" id="cd02007">
    <property type="entry name" value="TPP_DXS"/>
    <property type="match status" value="1"/>
</dbReference>
<dbReference type="NCBIfam" id="TIGR00204">
    <property type="entry name" value="dxs"/>
    <property type="match status" value="1"/>
</dbReference>
<dbReference type="SUPFAM" id="SSF52922">
    <property type="entry name" value="TK C-terminal domain-like"/>
    <property type="match status" value="1"/>
</dbReference>